<proteinExistence type="inferred from homology"/>
<keyword evidence="4" id="KW-0539">Nucleus</keyword>
<evidence type="ECO:0000256" key="1">
    <source>
        <dbReference type="ARBA" id="ARBA00004123"/>
    </source>
</evidence>
<feature type="compositionally biased region" description="Polar residues" evidence="6">
    <location>
        <begin position="136"/>
        <end position="147"/>
    </location>
</feature>
<dbReference type="CDD" id="cd07976">
    <property type="entry name" value="TFIIA_alpha_beta_like"/>
    <property type="match status" value="2"/>
</dbReference>
<dbReference type="Pfam" id="PF03153">
    <property type="entry name" value="TFIIA"/>
    <property type="match status" value="1"/>
</dbReference>
<name>A0A9P6PM08_9FUNG</name>
<feature type="region of interest" description="Disordered" evidence="6">
    <location>
        <begin position="136"/>
        <end position="192"/>
    </location>
</feature>
<accession>A0A9P6PM08</accession>
<evidence type="ECO:0000313" key="8">
    <source>
        <dbReference type="Proteomes" id="UP000726737"/>
    </source>
</evidence>
<dbReference type="EMBL" id="JAAAJA010000960">
    <property type="protein sequence ID" value="KAG0248594.1"/>
    <property type="molecule type" value="Genomic_DNA"/>
</dbReference>
<dbReference type="GO" id="GO:0006367">
    <property type="term" value="P:transcription initiation at RNA polymerase II promoter"/>
    <property type="evidence" value="ECO:0007669"/>
    <property type="project" value="InterPro"/>
</dbReference>
<feature type="region of interest" description="Disordered" evidence="6">
    <location>
        <begin position="254"/>
        <end position="286"/>
    </location>
</feature>
<dbReference type="InterPro" id="IPR009088">
    <property type="entry name" value="TFIIA_b-brl"/>
</dbReference>
<dbReference type="Proteomes" id="UP000726737">
    <property type="component" value="Unassembled WGS sequence"/>
</dbReference>
<keyword evidence="8" id="KW-1185">Reference proteome</keyword>
<dbReference type="PANTHER" id="PTHR12694">
    <property type="entry name" value="TRANSCRIPTION INITIATION FACTOR IIA SUBUNIT 1"/>
    <property type="match status" value="1"/>
</dbReference>
<evidence type="ECO:0000256" key="4">
    <source>
        <dbReference type="ARBA" id="ARBA00023242"/>
    </source>
</evidence>
<dbReference type="Gene3D" id="1.10.287.100">
    <property type="match status" value="1"/>
</dbReference>
<feature type="compositionally biased region" description="Polar residues" evidence="6">
    <location>
        <begin position="181"/>
        <end position="192"/>
    </location>
</feature>
<dbReference type="GO" id="GO:0005672">
    <property type="term" value="C:transcription factor TFIIA complex"/>
    <property type="evidence" value="ECO:0007669"/>
    <property type="project" value="InterPro"/>
</dbReference>
<dbReference type="SUPFAM" id="SSF47396">
    <property type="entry name" value="Transcription factor IIA (TFIIA), alpha-helical domain"/>
    <property type="match status" value="1"/>
</dbReference>
<evidence type="ECO:0000313" key="7">
    <source>
        <dbReference type="EMBL" id="KAG0248594.1"/>
    </source>
</evidence>
<keyword evidence="3" id="KW-0804">Transcription</keyword>
<dbReference type="SUPFAM" id="SSF50784">
    <property type="entry name" value="Transcription factor IIA (TFIIA), beta-barrel domain"/>
    <property type="match status" value="1"/>
</dbReference>
<reference evidence="7" key="1">
    <citation type="journal article" date="2020" name="Fungal Divers.">
        <title>Resolving the Mortierellaceae phylogeny through synthesis of multi-gene phylogenetics and phylogenomics.</title>
        <authorList>
            <person name="Vandepol N."/>
            <person name="Liber J."/>
            <person name="Desiro A."/>
            <person name="Na H."/>
            <person name="Kennedy M."/>
            <person name="Barry K."/>
            <person name="Grigoriev I.V."/>
            <person name="Miller A.N."/>
            <person name="O'Donnell K."/>
            <person name="Stajich J.E."/>
            <person name="Bonito G."/>
        </authorList>
    </citation>
    <scope>NUCLEOTIDE SEQUENCE</scope>
    <source>
        <strain evidence="7">KOD948</strain>
    </source>
</reference>
<dbReference type="SMART" id="SM01371">
    <property type="entry name" value="TFIIA"/>
    <property type="match status" value="1"/>
</dbReference>
<dbReference type="InterPro" id="IPR004855">
    <property type="entry name" value="TFIIA_asu/bsu"/>
</dbReference>
<comment type="similarity">
    <text evidence="2">Belongs to the TFIIA subunit 1 family.</text>
</comment>
<evidence type="ECO:0000256" key="3">
    <source>
        <dbReference type="ARBA" id="ARBA00023163"/>
    </source>
</evidence>
<dbReference type="Gene3D" id="2.30.18.10">
    <property type="entry name" value="Transcription factor IIA (TFIIA), beta-barrel domain"/>
    <property type="match status" value="1"/>
</dbReference>
<dbReference type="FunFam" id="1.10.287.100:FF:000001">
    <property type="entry name" value="Transcription initiation factor IIA subunit"/>
    <property type="match status" value="1"/>
</dbReference>
<comment type="caution">
    <text evidence="7">The sequence shown here is derived from an EMBL/GenBank/DDBJ whole genome shotgun (WGS) entry which is preliminary data.</text>
</comment>
<organism evidence="7 8">
    <name type="scientific">Mortierella polycephala</name>
    <dbReference type="NCBI Taxonomy" id="41804"/>
    <lineage>
        <taxon>Eukaryota</taxon>
        <taxon>Fungi</taxon>
        <taxon>Fungi incertae sedis</taxon>
        <taxon>Mucoromycota</taxon>
        <taxon>Mortierellomycotina</taxon>
        <taxon>Mortierellomycetes</taxon>
        <taxon>Mortierellales</taxon>
        <taxon>Mortierellaceae</taxon>
        <taxon>Mortierella</taxon>
    </lineage>
</organism>
<evidence type="ECO:0000256" key="2">
    <source>
        <dbReference type="ARBA" id="ARBA00010059"/>
    </source>
</evidence>
<protein>
    <recommendedName>
        <fullName evidence="5">Transcription initiation factor IIA large subunit</fullName>
    </recommendedName>
</protein>
<feature type="compositionally biased region" description="Acidic residues" evidence="6">
    <location>
        <begin position="262"/>
        <end position="286"/>
    </location>
</feature>
<dbReference type="OrthoDB" id="6275927at2759"/>
<sequence length="333" mass="35644">MANTAVTAVYRFVIDDVITNVRRDFEDMGVDETILHELQRSWENKIAQSRVTAFQAPETNAAAGAYPFEEQGYEQPTTVSATIPAAAAVAAPVAVPAAGTVTTTAPPTPAALASAAVYNYRVEQTPAANLANVASATLPGDNSNVGRPQQHVPPRPPASGNNNNTNNNSRISLPGGGRNGASGSNDNIPQTDGASDAVVELEMMSTAELDSYVEHKFREAQETQKQTGQAPGEVTFTLTLSDRAARKARRDGLEGFTLGQVDGEEDEEDDTGLGSDLDDSDGDMDEESDNIVLCQYDKVSRTKSKWKCVLKDGVMLINGKDYLFHKATGDFEW</sequence>
<gene>
    <name evidence="7" type="primary">TOA1</name>
    <name evidence="7" type="ORF">BG011_010113</name>
</gene>
<evidence type="ECO:0000256" key="5">
    <source>
        <dbReference type="ARBA" id="ARBA00074154"/>
    </source>
</evidence>
<dbReference type="AlphaFoldDB" id="A0A9P6PM08"/>
<dbReference type="PANTHER" id="PTHR12694:SF8">
    <property type="entry name" value="TRANSCRIPTION INITIATION FACTOR IIA SUBUNIT 1"/>
    <property type="match status" value="1"/>
</dbReference>
<comment type="subcellular location">
    <subcellularLocation>
        <location evidence="1">Nucleus</location>
    </subcellularLocation>
</comment>
<evidence type="ECO:0000256" key="6">
    <source>
        <dbReference type="SAM" id="MobiDB-lite"/>
    </source>
</evidence>